<proteinExistence type="predicted"/>
<accession>A0A3N5AZB0</accession>
<dbReference type="InterPro" id="IPR014967">
    <property type="entry name" value="Uncharacterised_YugN-like"/>
</dbReference>
<protein>
    <submittedName>
        <fullName evidence="1">YugN-like protein</fullName>
    </submittedName>
</protein>
<dbReference type="RefSeq" id="WP_124223434.1">
    <property type="nucleotide sequence ID" value="NZ_RKRF01000013.1"/>
</dbReference>
<evidence type="ECO:0000313" key="2">
    <source>
        <dbReference type="Proteomes" id="UP000276443"/>
    </source>
</evidence>
<dbReference type="Proteomes" id="UP000276443">
    <property type="component" value="Unassembled WGS sequence"/>
</dbReference>
<evidence type="ECO:0000313" key="1">
    <source>
        <dbReference type="EMBL" id="RPF50289.1"/>
    </source>
</evidence>
<reference evidence="1 2" key="1">
    <citation type="submission" date="2018-11" db="EMBL/GenBank/DDBJ databases">
        <title>Genomic Encyclopedia of Type Strains, Phase IV (KMG-IV): sequencing the most valuable type-strain genomes for metagenomic binning, comparative biology and taxonomic classification.</title>
        <authorList>
            <person name="Goeker M."/>
        </authorList>
    </citation>
    <scope>NUCLEOTIDE SEQUENCE [LARGE SCALE GENOMIC DNA]</scope>
    <source>
        <strain evidence="1 2">DSM 18090</strain>
    </source>
</reference>
<dbReference type="SUPFAM" id="SSF160755">
    <property type="entry name" value="YugN-like"/>
    <property type="match status" value="1"/>
</dbReference>
<comment type="caution">
    <text evidence="1">The sequence shown here is derived from an EMBL/GenBank/DDBJ whole genome shotgun (WGS) entry which is preliminary data.</text>
</comment>
<dbReference type="OrthoDB" id="2988890at2"/>
<dbReference type="EMBL" id="RKRF01000013">
    <property type="protein sequence ID" value="RPF50289.1"/>
    <property type="molecule type" value="Genomic_DNA"/>
</dbReference>
<name>A0A3N5AZB0_9BACI</name>
<sequence length="135" mass="15478">MKQLESGIDNQMFDFDELENILKRLDFVIGGNWEYNHAYFDYKIESDTEKYVFLRIPVSTEIGSLDEPDTQVRIGKPFVLAHRFESGTDQQGISNNATGTFNQFAAPEDPDAEVDAQYVEEAEQVLQKVERALLH</sequence>
<keyword evidence="2" id="KW-1185">Reference proteome</keyword>
<dbReference type="InterPro" id="IPR036491">
    <property type="entry name" value="YugN-like_sf"/>
</dbReference>
<dbReference type="Gene3D" id="3.30.310.100">
    <property type="entry name" value="YugN-like"/>
    <property type="match status" value="1"/>
</dbReference>
<organism evidence="1 2">
    <name type="scientific">Aquisalibacillus elongatus</name>
    <dbReference type="NCBI Taxonomy" id="485577"/>
    <lineage>
        <taxon>Bacteria</taxon>
        <taxon>Bacillati</taxon>
        <taxon>Bacillota</taxon>
        <taxon>Bacilli</taxon>
        <taxon>Bacillales</taxon>
        <taxon>Bacillaceae</taxon>
        <taxon>Aquisalibacillus</taxon>
    </lineage>
</organism>
<dbReference type="AlphaFoldDB" id="A0A3N5AZB0"/>
<dbReference type="Pfam" id="PF08868">
    <property type="entry name" value="YugN"/>
    <property type="match status" value="1"/>
</dbReference>
<gene>
    <name evidence="1" type="ORF">EDC24_2724</name>
</gene>